<evidence type="ECO:0000313" key="19">
    <source>
        <dbReference type="EMBL" id="SHI25183.1"/>
    </source>
</evidence>
<evidence type="ECO:0000256" key="7">
    <source>
        <dbReference type="ARBA" id="ARBA00022694"/>
    </source>
</evidence>
<evidence type="ECO:0000256" key="13">
    <source>
        <dbReference type="ARBA" id="ARBA00023157"/>
    </source>
</evidence>
<dbReference type="PANTHER" id="PTHR36701:SF1">
    <property type="entry name" value="EPOXYQUEUOSINE REDUCTASE QUEH"/>
    <property type="match status" value="1"/>
</dbReference>
<evidence type="ECO:0000256" key="10">
    <source>
        <dbReference type="ARBA" id="ARBA00023002"/>
    </source>
</evidence>
<protein>
    <recommendedName>
        <fullName evidence="5 17">Epoxyqueuosine reductase QueH</fullName>
        <ecNumber evidence="4 17">1.17.99.6</ecNumber>
    </recommendedName>
    <alternativeName>
        <fullName evidence="15 17">Queuosine biosynthesis protein QueH</fullName>
    </alternativeName>
</protein>
<feature type="binding site" evidence="17">
    <location>
        <position position="31"/>
    </location>
    <ligand>
        <name>[4Fe-4S] cluster</name>
        <dbReference type="ChEBI" id="CHEBI:49883"/>
    </ligand>
</feature>
<dbReference type="PANTHER" id="PTHR36701">
    <property type="entry name" value="EPOXYQUEUOSINE REDUCTASE QUEH"/>
    <property type="match status" value="1"/>
</dbReference>
<keyword evidence="12 17" id="KW-0411">Iron-sulfur</keyword>
<keyword evidence="11 17" id="KW-0408">Iron</keyword>
<evidence type="ECO:0000256" key="3">
    <source>
        <dbReference type="ARBA" id="ARBA00008207"/>
    </source>
</evidence>
<evidence type="ECO:0000256" key="14">
    <source>
        <dbReference type="ARBA" id="ARBA00023284"/>
    </source>
</evidence>
<keyword evidence="9 17" id="KW-0671">Queuosine biosynthesis</keyword>
<dbReference type="InterPro" id="IPR003828">
    <property type="entry name" value="QueH"/>
</dbReference>
<evidence type="ECO:0000256" key="9">
    <source>
        <dbReference type="ARBA" id="ARBA00022785"/>
    </source>
</evidence>
<organism evidence="19 20">
    <name type="scientific">Butyrivibrio fibrisolvens DSM 3071</name>
    <dbReference type="NCBI Taxonomy" id="1121131"/>
    <lineage>
        <taxon>Bacteria</taxon>
        <taxon>Bacillati</taxon>
        <taxon>Bacillota</taxon>
        <taxon>Clostridia</taxon>
        <taxon>Lachnospirales</taxon>
        <taxon>Lachnospiraceae</taxon>
        <taxon>Butyrivibrio</taxon>
    </lineage>
</organism>
<dbReference type="Pfam" id="PF02677">
    <property type="entry name" value="QueH"/>
    <property type="match status" value="1"/>
</dbReference>
<evidence type="ECO:0000256" key="11">
    <source>
        <dbReference type="ARBA" id="ARBA00023004"/>
    </source>
</evidence>
<comment type="similarity">
    <text evidence="3 17">Belongs to the QueH family.</text>
</comment>
<comment type="catalytic activity">
    <reaction evidence="16 17">
        <text>epoxyqueuosine(34) in tRNA + AH2 = queuosine(34) in tRNA + A + H2O</text>
        <dbReference type="Rhea" id="RHEA:32159"/>
        <dbReference type="Rhea" id="RHEA-COMP:18571"/>
        <dbReference type="Rhea" id="RHEA-COMP:18582"/>
        <dbReference type="ChEBI" id="CHEBI:13193"/>
        <dbReference type="ChEBI" id="CHEBI:15377"/>
        <dbReference type="ChEBI" id="CHEBI:17499"/>
        <dbReference type="ChEBI" id="CHEBI:194431"/>
        <dbReference type="ChEBI" id="CHEBI:194443"/>
        <dbReference type="EC" id="1.17.99.6"/>
    </reaction>
</comment>
<feature type="binding site" evidence="17">
    <location>
        <position position="32"/>
    </location>
    <ligand>
        <name>[4Fe-4S] cluster</name>
        <dbReference type="ChEBI" id="CHEBI:49883"/>
    </ligand>
</feature>
<dbReference type="EC" id="1.17.99.6" evidence="4 17"/>
<evidence type="ECO:0000256" key="12">
    <source>
        <dbReference type="ARBA" id="ARBA00023014"/>
    </source>
</evidence>
<keyword evidence="10 17" id="KW-0560">Oxidoreductase</keyword>
<evidence type="ECO:0000256" key="17">
    <source>
        <dbReference type="HAMAP-Rule" id="MF_02089"/>
    </source>
</evidence>
<keyword evidence="18" id="KW-0175">Coiled coil</keyword>
<evidence type="ECO:0000256" key="8">
    <source>
        <dbReference type="ARBA" id="ARBA00022723"/>
    </source>
</evidence>
<dbReference type="AlphaFoldDB" id="A0A1M5ZMR0"/>
<dbReference type="GO" id="GO:0046872">
    <property type="term" value="F:metal ion binding"/>
    <property type="evidence" value="ECO:0007669"/>
    <property type="project" value="UniProtKB-KW"/>
</dbReference>
<sequence length="234" mass="26950">MNKENYAKELEKYIEEKQKEGIYPKLLLHACCAPCSSYCLEYLRQFFDITLFFYNPNITSQGEYEKRVEEEKRLIEAYNRQIDEQNFDGMNSDGNARKISFLEGDYNPSAWIEAVKGLEDCPEGGDRCIKCFELRMDEAARVCKEMGFDGFTTTLTISPLKNADNLNKAGREAADKYGTIFLPSDFKKKNGYKRSIELSKMFDLYRQDFCGCSFSKAQREREKAAASEGRVDGN</sequence>
<dbReference type="GO" id="GO:0052693">
    <property type="term" value="F:epoxyqueuosine reductase activity"/>
    <property type="evidence" value="ECO:0007669"/>
    <property type="project" value="UniProtKB-UniRule"/>
</dbReference>
<comment type="function">
    <text evidence="1 17">Catalyzes the conversion of epoxyqueuosine (oQ) to queuosine (Q), which is a hypermodified base found in the wobble positions of tRNA(Asp), tRNA(Asn), tRNA(His) and tRNA(Tyr).</text>
</comment>
<evidence type="ECO:0000256" key="15">
    <source>
        <dbReference type="ARBA" id="ARBA00031446"/>
    </source>
</evidence>
<dbReference type="Proteomes" id="UP000184278">
    <property type="component" value="Unassembled WGS sequence"/>
</dbReference>
<evidence type="ECO:0000256" key="5">
    <source>
        <dbReference type="ARBA" id="ARBA00016895"/>
    </source>
</evidence>
<feature type="binding site" evidence="17">
    <location>
        <position position="131"/>
    </location>
    <ligand>
        <name>[4Fe-4S] cluster</name>
        <dbReference type="ChEBI" id="CHEBI:49883"/>
    </ligand>
</feature>
<evidence type="ECO:0000256" key="4">
    <source>
        <dbReference type="ARBA" id="ARBA00012622"/>
    </source>
</evidence>
<dbReference type="EMBL" id="FQXK01000020">
    <property type="protein sequence ID" value="SHI25183.1"/>
    <property type="molecule type" value="Genomic_DNA"/>
</dbReference>
<dbReference type="OrthoDB" id="9801033at2"/>
<evidence type="ECO:0000256" key="16">
    <source>
        <dbReference type="ARBA" id="ARBA00047415"/>
    </source>
</evidence>
<evidence type="ECO:0000256" key="1">
    <source>
        <dbReference type="ARBA" id="ARBA00002268"/>
    </source>
</evidence>
<keyword evidence="20" id="KW-1185">Reference proteome</keyword>
<feature type="binding site" evidence="17">
    <location>
        <position position="128"/>
    </location>
    <ligand>
        <name>[4Fe-4S] cluster</name>
        <dbReference type="ChEBI" id="CHEBI:49883"/>
    </ligand>
</feature>
<name>A0A1M5ZMR0_BUTFI</name>
<reference evidence="20" key="1">
    <citation type="submission" date="2016-11" db="EMBL/GenBank/DDBJ databases">
        <authorList>
            <person name="Varghese N."/>
            <person name="Submissions S."/>
        </authorList>
    </citation>
    <scope>NUCLEOTIDE SEQUENCE [LARGE SCALE GENOMIC DNA]</scope>
    <source>
        <strain evidence="20">DSM 3071</strain>
    </source>
</reference>
<dbReference type="GO" id="GO:0008616">
    <property type="term" value="P:tRNA queuosine(34) biosynthetic process"/>
    <property type="evidence" value="ECO:0007669"/>
    <property type="project" value="UniProtKB-UniRule"/>
</dbReference>
<keyword evidence="8 17" id="KW-0479">Metal-binding</keyword>
<evidence type="ECO:0000256" key="18">
    <source>
        <dbReference type="SAM" id="Coils"/>
    </source>
</evidence>
<gene>
    <name evidence="17" type="primary">queH</name>
    <name evidence="19" type="ORF">SAMN02745229_02410</name>
</gene>
<evidence type="ECO:0000313" key="20">
    <source>
        <dbReference type="Proteomes" id="UP000184278"/>
    </source>
</evidence>
<dbReference type="STRING" id="1121131.SAMN02745229_02410"/>
<accession>A0A1M5ZMR0</accession>
<proteinExistence type="inferred from homology"/>
<dbReference type="RefSeq" id="WP_073388083.1">
    <property type="nucleotide sequence ID" value="NZ_FQXK01000020.1"/>
</dbReference>
<evidence type="ECO:0000256" key="6">
    <source>
        <dbReference type="ARBA" id="ARBA00022485"/>
    </source>
</evidence>
<keyword evidence="14 17" id="KW-0676">Redox-active center</keyword>
<keyword evidence="6 17" id="KW-0004">4Fe-4S</keyword>
<feature type="disulfide bond" description="Redox-active" evidence="17">
    <location>
        <begin position="210"/>
        <end position="212"/>
    </location>
</feature>
<dbReference type="HAMAP" id="MF_02089">
    <property type="entry name" value="QueH"/>
    <property type="match status" value="1"/>
</dbReference>
<keyword evidence="7 17" id="KW-0819">tRNA processing</keyword>
<comment type="pathway">
    <text evidence="2 17">tRNA modification; tRNA-queuosine biosynthesis.</text>
</comment>
<dbReference type="UniPathway" id="UPA00392"/>
<feature type="coiled-coil region" evidence="18">
    <location>
        <begin position="61"/>
        <end position="88"/>
    </location>
</feature>
<evidence type="ECO:0000256" key="2">
    <source>
        <dbReference type="ARBA" id="ARBA00004691"/>
    </source>
</evidence>
<dbReference type="GeneID" id="89510789"/>
<keyword evidence="13 17" id="KW-1015">Disulfide bond</keyword>
<dbReference type="GO" id="GO:0051539">
    <property type="term" value="F:4 iron, 4 sulfur cluster binding"/>
    <property type="evidence" value="ECO:0007669"/>
    <property type="project" value="UniProtKB-UniRule"/>
</dbReference>